<accession>A0A8X7Q4C3</accession>
<name>A0A8X7Q4C3_BRACI</name>
<dbReference type="InterPro" id="IPR051955">
    <property type="entry name" value="PME_Inhibitor"/>
</dbReference>
<protein>
    <recommendedName>
        <fullName evidence="4">Pectinesterase inhibitor domain-containing protein</fullName>
    </recommendedName>
</protein>
<evidence type="ECO:0000259" key="4">
    <source>
        <dbReference type="SMART" id="SM00856"/>
    </source>
</evidence>
<dbReference type="GO" id="GO:0004857">
    <property type="term" value="F:enzyme inhibitor activity"/>
    <property type="evidence" value="ECO:0007669"/>
    <property type="project" value="InterPro"/>
</dbReference>
<reference evidence="5 6" key="1">
    <citation type="submission" date="2020-02" db="EMBL/GenBank/DDBJ databases">
        <authorList>
            <person name="Ma Q."/>
            <person name="Huang Y."/>
            <person name="Song X."/>
            <person name="Pei D."/>
        </authorList>
    </citation>
    <scope>NUCLEOTIDE SEQUENCE [LARGE SCALE GENOMIC DNA]</scope>
    <source>
        <strain evidence="5">Sxm20200214</strain>
        <tissue evidence="5">Leaf</tissue>
    </source>
</reference>
<dbReference type="SUPFAM" id="SSF101148">
    <property type="entry name" value="Plant invertase/pectin methylesterase inhibitor"/>
    <property type="match status" value="1"/>
</dbReference>
<dbReference type="NCBIfam" id="TIGR01614">
    <property type="entry name" value="PME_inhib"/>
    <property type="match status" value="1"/>
</dbReference>
<feature type="domain" description="Pectinesterase inhibitor" evidence="4">
    <location>
        <begin position="37"/>
        <end position="204"/>
    </location>
</feature>
<dbReference type="PANTHER" id="PTHR31080">
    <property type="entry name" value="PECTINESTERASE INHIBITOR-LIKE"/>
    <property type="match status" value="1"/>
</dbReference>
<gene>
    <name evidence="5" type="ORF">Bca52824_068757</name>
</gene>
<evidence type="ECO:0000256" key="2">
    <source>
        <dbReference type="ARBA" id="ARBA00038471"/>
    </source>
</evidence>
<evidence type="ECO:0000256" key="1">
    <source>
        <dbReference type="ARBA" id="ARBA00022729"/>
    </source>
</evidence>
<keyword evidence="6" id="KW-1185">Reference proteome</keyword>
<dbReference type="InterPro" id="IPR035513">
    <property type="entry name" value="Invertase/methylesterase_inhib"/>
</dbReference>
<evidence type="ECO:0000313" key="5">
    <source>
        <dbReference type="EMBL" id="KAG2261678.1"/>
    </source>
</evidence>
<dbReference type="OrthoDB" id="1104681at2759"/>
<dbReference type="SMART" id="SM00856">
    <property type="entry name" value="PMEI"/>
    <property type="match status" value="1"/>
</dbReference>
<dbReference type="EMBL" id="JAAMPC010000014">
    <property type="protein sequence ID" value="KAG2261678.1"/>
    <property type="molecule type" value="Genomic_DNA"/>
</dbReference>
<dbReference type="AlphaFoldDB" id="A0A8X7Q4C3"/>
<feature type="chain" id="PRO_5036450984" description="Pectinesterase inhibitor domain-containing protein" evidence="3">
    <location>
        <begin position="26"/>
        <end position="217"/>
    </location>
</feature>
<dbReference type="PANTHER" id="PTHR31080:SF206">
    <property type="entry name" value="PECTINESTERASE INHIBITOR DOMAIN-CONTAINING PROTEIN"/>
    <property type="match status" value="1"/>
</dbReference>
<dbReference type="Pfam" id="PF04043">
    <property type="entry name" value="PMEI"/>
    <property type="match status" value="1"/>
</dbReference>
<evidence type="ECO:0000256" key="3">
    <source>
        <dbReference type="SAM" id="SignalP"/>
    </source>
</evidence>
<dbReference type="InterPro" id="IPR006501">
    <property type="entry name" value="Pectinesterase_inhib_dom"/>
</dbReference>
<feature type="signal peptide" evidence="3">
    <location>
        <begin position="1"/>
        <end position="25"/>
    </location>
</feature>
<evidence type="ECO:0000313" key="6">
    <source>
        <dbReference type="Proteomes" id="UP000886595"/>
    </source>
</evidence>
<organism evidence="5 6">
    <name type="scientific">Brassica carinata</name>
    <name type="common">Ethiopian mustard</name>
    <name type="synonym">Abyssinian cabbage</name>
    <dbReference type="NCBI Taxonomy" id="52824"/>
    <lineage>
        <taxon>Eukaryota</taxon>
        <taxon>Viridiplantae</taxon>
        <taxon>Streptophyta</taxon>
        <taxon>Embryophyta</taxon>
        <taxon>Tracheophyta</taxon>
        <taxon>Spermatophyta</taxon>
        <taxon>Magnoliopsida</taxon>
        <taxon>eudicotyledons</taxon>
        <taxon>Gunneridae</taxon>
        <taxon>Pentapetalae</taxon>
        <taxon>rosids</taxon>
        <taxon>malvids</taxon>
        <taxon>Brassicales</taxon>
        <taxon>Brassicaceae</taxon>
        <taxon>Brassiceae</taxon>
        <taxon>Brassica</taxon>
    </lineage>
</organism>
<dbReference type="Proteomes" id="UP000886595">
    <property type="component" value="Unassembled WGS sequence"/>
</dbReference>
<proteinExistence type="inferred from homology"/>
<dbReference type="CDD" id="cd15798">
    <property type="entry name" value="PMEI-like_3"/>
    <property type="match status" value="1"/>
</dbReference>
<comment type="caution">
    <text evidence="5">The sequence shown here is derived from an EMBL/GenBank/DDBJ whole genome shotgun (WGS) entry which is preliminary data.</text>
</comment>
<dbReference type="Gene3D" id="1.20.140.40">
    <property type="entry name" value="Invertase/pectin methylesterase inhibitor family protein"/>
    <property type="match status" value="1"/>
</dbReference>
<keyword evidence="1 3" id="KW-0732">Signal</keyword>
<comment type="similarity">
    <text evidence="2">Belongs to the PMEI family.</text>
</comment>
<sequence length="217" mass="23481">MVSKNLTATLLLFTTFLFISGSISAVHSFPQLNATTNDLDFIRTSCNVTLHPELCFKSLSCYASTVHESPARLTKLSVDVAITKAKSTVVFLSKLSRSAAEVKDCVSFVEDAIDSMRDCLPILQNISHGGDVAAAPSPAAPPSSKVFASRMDDVLTYITAAMTYEETCTDQYEDEYEDKEGKVKTIVCDRVNKLKMFSSIALSLAASLANNGSSPRD</sequence>